<accession>A0A2Z7CJL9</accession>
<dbReference type="InterPro" id="IPR044859">
    <property type="entry name" value="Allene_oxi_cyc_Dirigent"/>
</dbReference>
<dbReference type="AlphaFoldDB" id="A0A2Z7CJL9"/>
<evidence type="ECO:0000313" key="6">
    <source>
        <dbReference type="Proteomes" id="UP000250235"/>
    </source>
</evidence>
<comment type="function">
    <text evidence="4">Dirigent proteins impart stereoselectivity on the phenoxy radical-coupling reaction, yielding optically active lignans from two molecules of coniferyl alcohol in the biosynthesis of lignans, flavonolignans, and alkaloids and thus plays a central role in plant secondary metabolism.</text>
</comment>
<sequence length="196" mass="21764">MEKVDKIVGWVKDMRVFHGNTNGSLVEEERLKQLIKAKEKTAMIHVYVQDALGGSNPTVWEVARSVQTMNSPTTFGQVRVLDDLVTAGADRDSEKLGRAQGIITFSDLSESALTMNLTFYFNGGQHKGSSICIGGRNPINNKDRELPIIGGTGVFRMARGYAISNTFSFDAVSNYGVLEYKFYVAYPDHHHEEIRG</sequence>
<organism evidence="5 6">
    <name type="scientific">Dorcoceras hygrometricum</name>
    <dbReference type="NCBI Taxonomy" id="472368"/>
    <lineage>
        <taxon>Eukaryota</taxon>
        <taxon>Viridiplantae</taxon>
        <taxon>Streptophyta</taxon>
        <taxon>Embryophyta</taxon>
        <taxon>Tracheophyta</taxon>
        <taxon>Spermatophyta</taxon>
        <taxon>Magnoliopsida</taxon>
        <taxon>eudicotyledons</taxon>
        <taxon>Gunneridae</taxon>
        <taxon>Pentapetalae</taxon>
        <taxon>asterids</taxon>
        <taxon>lamiids</taxon>
        <taxon>Lamiales</taxon>
        <taxon>Gesneriaceae</taxon>
        <taxon>Didymocarpoideae</taxon>
        <taxon>Trichosporeae</taxon>
        <taxon>Loxocarpinae</taxon>
        <taxon>Dorcoceras</taxon>
    </lineage>
</organism>
<comment type="subcellular location">
    <subcellularLocation>
        <location evidence="4">Secreted</location>
        <location evidence="4">Extracellular space</location>
        <location evidence="4">Apoplast</location>
    </subcellularLocation>
</comment>
<evidence type="ECO:0000256" key="2">
    <source>
        <dbReference type="ARBA" id="ARBA00011738"/>
    </source>
</evidence>
<dbReference type="OrthoDB" id="1864232at2759"/>
<comment type="subunit">
    <text evidence="2 4">Homodimer.</text>
</comment>
<dbReference type="GO" id="GO:0048046">
    <property type="term" value="C:apoplast"/>
    <property type="evidence" value="ECO:0007669"/>
    <property type="project" value="UniProtKB-SubCell"/>
</dbReference>
<keyword evidence="4" id="KW-0052">Apoplast</keyword>
<dbReference type="Proteomes" id="UP000250235">
    <property type="component" value="Unassembled WGS sequence"/>
</dbReference>
<evidence type="ECO:0000256" key="1">
    <source>
        <dbReference type="ARBA" id="ARBA00010746"/>
    </source>
</evidence>
<evidence type="ECO:0000256" key="3">
    <source>
        <dbReference type="ARBA" id="ARBA00022525"/>
    </source>
</evidence>
<dbReference type="Gene3D" id="2.40.480.10">
    <property type="entry name" value="Allene oxide cyclase-like"/>
    <property type="match status" value="1"/>
</dbReference>
<protein>
    <recommendedName>
        <fullName evidence="4">Dirigent protein</fullName>
    </recommendedName>
</protein>
<evidence type="ECO:0000313" key="5">
    <source>
        <dbReference type="EMBL" id="KZV47272.1"/>
    </source>
</evidence>
<dbReference type="InterPro" id="IPR004265">
    <property type="entry name" value="Dirigent"/>
</dbReference>
<dbReference type="GO" id="GO:0009699">
    <property type="term" value="P:phenylpropanoid biosynthetic process"/>
    <property type="evidence" value="ECO:0007669"/>
    <property type="project" value="UniProtKB-ARBA"/>
</dbReference>
<keyword evidence="6" id="KW-1185">Reference proteome</keyword>
<comment type="similarity">
    <text evidence="1 4">Belongs to the plant dirigent protein family.</text>
</comment>
<dbReference type="EMBL" id="KQ995303">
    <property type="protein sequence ID" value="KZV47272.1"/>
    <property type="molecule type" value="Genomic_DNA"/>
</dbReference>
<proteinExistence type="inferred from homology"/>
<reference evidence="5 6" key="1">
    <citation type="journal article" date="2015" name="Proc. Natl. Acad. Sci. U.S.A.">
        <title>The resurrection genome of Boea hygrometrica: A blueprint for survival of dehydration.</title>
        <authorList>
            <person name="Xiao L."/>
            <person name="Yang G."/>
            <person name="Zhang L."/>
            <person name="Yang X."/>
            <person name="Zhao S."/>
            <person name="Ji Z."/>
            <person name="Zhou Q."/>
            <person name="Hu M."/>
            <person name="Wang Y."/>
            <person name="Chen M."/>
            <person name="Xu Y."/>
            <person name="Jin H."/>
            <person name="Xiao X."/>
            <person name="Hu G."/>
            <person name="Bao F."/>
            <person name="Hu Y."/>
            <person name="Wan P."/>
            <person name="Li L."/>
            <person name="Deng X."/>
            <person name="Kuang T."/>
            <person name="Xiang C."/>
            <person name="Zhu J.K."/>
            <person name="Oliver M.J."/>
            <person name="He Y."/>
        </authorList>
    </citation>
    <scope>NUCLEOTIDE SEQUENCE [LARGE SCALE GENOMIC DNA]</scope>
    <source>
        <strain evidence="6">cv. XS01</strain>
    </source>
</reference>
<dbReference type="Pfam" id="PF03018">
    <property type="entry name" value="Dirigent"/>
    <property type="match status" value="1"/>
</dbReference>
<name>A0A2Z7CJL9_9LAMI</name>
<gene>
    <name evidence="5" type="ORF">F511_07695</name>
</gene>
<evidence type="ECO:0000256" key="4">
    <source>
        <dbReference type="RuleBase" id="RU363099"/>
    </source>
</evidence>
<dbReference type="PANTHER" id="PTHR21495">
    <property type="entry name" value="NUCLEOPORIN-RELATED"/>
    <property type="match status" value="1"/>
</dbReference>
<keyword evidence="3 4" id="KW-0964">Secreted</keyword>